<feature type="compositionally biased region" description="Basic and acidic residues" evidence="1">
    <location>
        <begin position="186"/>
        <end position="205"/>
    </location>
</feature>
<dbReference type="Proteomes" id="UP000006640">
    <property type="component" value="Chromosome"/>
</dbReference>
<dbReference type="KEGG" id="tbi:Tbis_3195"/>
<dbReference type="HOGENOM" id="CLU_921126_0_0_11"/>
<gene>
    <name evidence="2" type="ordered locus">Tbis_3195</name>
</gene>
<dbReference type="AlphaFoldDB" id="D6Y8F2"/>
<feature type="region of interest" description="Disordered" evidence="1">
    <location>
        <begin position="32"/>
        <end position="151"/>
    </location>
</feature>
<accession>D6Y8F2</accession>
<evidence type="ECO:0000313" key="2">
    <source>
        <dbReference type="EMBL" id="ADG89888.1"/>
    </source>
</evidence>
<evidence type="ECO:0000313" key="3">
    <source>
        <dbReference type="Proteomes" id="UP000006640"/>
    </source>
</evidence>
<feature type="compositionally biased region" description="Low complexity" evidence="1">
    <location>
        <begin position="93"/>
        <end position="114"/>
    </location>
</feature>
<evidence type="ECO:0000256" key="1">
    <source>
        <dbReference type="SAM" id="MobiDB-lite"/>
    </source>
</evidence>
<reference evidence="2 3" key="1">
    <citation type="submission" date="2010-01" db="EMBL/GenBank/DDBJ databases">
        <title>The complete genome of Thermobispora bispora DSM 43833.</title>
        <authorList>
            <consortium name="US DOE Joint Genome Institute (JGI-PGF)"/>
            <person name="Lucas S."/>
            <person name="Copeland A."/>
            <person name="Lapidus A."/>
            <person name="Glavina del Rio T."/>
            <person name="Dalin E."/>
            <person name="Tice H."/>
            <person name="Bruce D."/>
            <person name="Goodwin L."/>
            <person name="Pitluck S."/>
            <person name="Kyrpides N."/>
            <person name="Mavromatis K."/>
            <person name="Ivanova N."/>
            <person name="Mikhailova N."/>
            <person name="Chertkov O."/>
            <person name="Brettin T."/>
            <person name="Detter J.C."/>
            <person name="Han C."/>
            <person name="Larimer F."/>
            <person name="Land M."/>
            <person name="Hauser L."/>
            <person name="Markowitz V."/>
            <person name="Cheng J.-F."/>
            <person name="Hugenholtz P."/>
            <person name="Woyke T."/>
            <person name="Wu D."/>
            <person name="Jando M."/>
            <person name="Schneider S."/>
            <person name="Klenk H.-P."/>
            <person name="Eisen J.A."/>
        </authorList>
    </citation>
    <scope>NUCLEOTIDE SEQUENCE [LARGE SCALE GENOMIC DNA]</scope>
    <source>
        <strain evidence="3">ATCC 19993 / DSM 43833 / CBS 139.67 / JCM 10125 / KCTC 9307 / NBRC 14880 / R51</strain>
    </source>
</reference>
<feature type="compositionally biased region" description="Pro residues" evidence="1">
    <location>
        <begin position="56"/>
        <end position="68"/>
    </location>
</feature>
<name>D6Y8F2_THEBD</name>
<proteinExistence type="predicted"/>
<feature type="compositionally biased region" description="Pro residues" evidence="1">
    <location>
        <begin position="211"/>
        <end position="222"/>
    </location>
</feature>
<feature type="region of interest" description="Disordered" evidence="1">
    <location>
        <begin position="173"/>
        <end position="223"/>
    </location>
</feature>
<feature type="compositionally biased region" description="Gly residues" evidence="1">
    <location>
        <begin position="81"/>
        <end position="92"/>
    </location>
</feature>
<keyword evidence="3" id="KW-1185">Reference proteome</keyword>
<organism evidence="2 3">
    <name type="scientific">Thermobispora bispora (strain ATCC 19993 / DSM 43833 / CBS 139.67 / JCM 10125 / KCTC 9307 / NBRC 14880 / R51)</name>
    <dbReference type="NCBI Taxonomy" id="469371"/>
    <lineage>
        <taxon>Bacteria</taxon>
        <taxon>Bacillati</taxon>
        <taxon>Actinomycetota</taxon>
        <taxon>Actinomycetes</taxon>
        <taxon>Streptosporangiales</taxon>
        <taxon>Streptosporangiaceae</taxon>
        <taxon>Thermobispora</taxon>
    </lineage>
</organism>
<dbReference type="EMBL" id="CP001874">
    <property type="protein sequence ID" value="ADG89888.1"/>
    <property type="molecule type" value="Genomic_DNA"/>
</dbReference>
<protein>
    <submittedName>
        <fullName evidence="2">Uncharacterized protein</fullName>
    </submittedName>
</protein>
<sequence>MGLLAALIAPGILASGMFMADVTGYPERAAGMARAGDPAQSPMARSAPMGMLSLLPPSPPTQVPPRPGRPAAGDAGDTAHQGGGMAGTGQGVRTGATTTTGDAALAAPAAGQTATRDRSVPRSGGGQAPPKEARDGLLNPTRMPQSPGPMTVYEGLIQQTLPKPIIRPPFAALRSGAARAKKRPAERRDEKRDERREKQNDRPEETQAPSQPAPAQPAPQPVPACVKDRAGILVWRICRTPTGGVSTLRGEIAPMRSDAAPTGSGVPVARSDAPAAHRDLAPTPGGAAPAPMQPILTGVLTL</sequence>